<feature type="transmembrane region" description="Helical" evidence="8">
    <location>
        <begin position="395"/>
        <end position="414"/>
    </location>
</feature>
<dbReference type="InterPro" id="IPR003838">
    <property type="entry name" value="ABC3_permease_C"/>
</dbReference>
<dbReference type="NCBIfam" id="TIGR02212">
    <property type="entry name" value="lolCE"/>
    <property type="match status" value="1"/>
</dbReference>
<gene>
    <name evidence="11" type="ORF">ACFQDM_17890</name>
</gene>
<evidence type="ECO:0000256" key="1">
    <source>
        <dbReference type="ARBA" id="ARBA00004651"/>
    </source>
</evidence>
<reference evidence="12" key="1">
    <citation type="journal article" date="2019" name="Int. J. Syst. Evol. Microbiol.">
        <title>The Global Catalogue of Microorganisms (GCM) 10K type strain sequencing project: providing services to taxonomists for standard genome sequencing and annotation.</title>
        <authorList>
            <consortium name="The Broad Institute Genomics Platform"/>
            <consortium name="The Broad Institute Genome Sequencing Center for Infectious Disease"/>
            <person name="Wu L."/>
            <person name="Ma J."/>
        </authorList>
    </citation>
    <scope>NUCLEOTIDE SEQUENCE [LARGE SCALE GENOMIC DNA]</scope>
    <source>
        <strain evidence="12">CGMCC-1.15741</strain>
    </source>
</reference>
<evidence type="ECO:0000256" key="7">
    <source>
        <dbReference type="ARBA" id="ARBA00023136"/>
    </source>
</evidence>
<comment type="subcellular location">
    <subcellularLocation>
        <location evidence="1">Cell membrane</location>
        <topology evidence="1">Multi-pass membrane protein</topology>
    </subcellularLocation>
</comment>
<keyword evidence="4" id="KW-1003">Cell membrane</keyword>
<keyword evidence="5 8" id="KW-0812">Transmembrane</keyword>
<feature type="transmembrane region" description="Helical" evidence="8">
    <location>
        <begin position="292"/>
        <end position="313"/>
    </location>
</feature>
<evidence type="ECO:0000256" key="6">
    <source>
        <dbReference type="ARBA" id="ARBA00022989"/>
    </source>
</evidence>
<keyword evidence="6 8" id="KW-1133">Transmembrane helix</keyword>
<feature type="transmembrane region" description="Helical" evidence="8">
    <location>
        <begin position="334"/>
        <end position="363"/>
    </location>
</feature>
<dbReference type="Pfam" id="PF12704">
    <property type="entry name" value="MacB_PCD"/>
    <property type="match status" value="1"/>
</dbReference>
<dbReference type="Pfam" id="PF02687">
    <property type="entry name" value="FtsX"/>
    <property type="match status" value="1"/>
</dbReference>
<dbReference type="InterPro" id="IPR025857">
    <property type="entry name" value="MacB_PCD"/>
</dbReference>
<name>A0ABW1SEI8_9PROT</name>
<keyword evidence="11" id="KW-0449">Lipoprotein</keyword>
<accession>A0ABW1SEI8</accession>
<evidence type="ECO:0000256" key="3">
    <source>
        <dbReference type="ARBA" id="ARBA00022448"/>
    </source>
</evidence>
<sequence length="432" mass="47108">MIANQALKDRPFGTYERSLAFRYLRAKREYGGIAIVSILSLVGIMLAVAALIIVMSIMNGFRAELIDRVLGNSGHIRLYTQNYPTLELDELAAKLESDREVQSVIPLVEGFVLASSSGVAQPGFVRGISPTDATKLPFLQSDLFSGSLDEFGDGRFGGDGILLSERIARGFGVRAGDSITLIAPEGASTMGGVVPRKKTYRVVGVFEIFAGNANPMDDALILMPLEQAQLFFNFRGQYPFMELKLTDPQAVEAIARRLDAEYLPSGMPYQTWKQIYRGIVGALEVERSMMRLIFAVLITITALNIITGIVMLVKNKGRDIAILRTMGASRSTILRVFLMIGGILGLAGLVLGLITGILFCVYIEPIQDALNMLTGGAIWNPDVYGLPYIPAQIDWFEVSFAAGYAFLVSLLVALPPAWNAARLDPVEALRSE</sequence>
<evidence type="ECO:0000259" key="10">
    <source>
        <dbReference type="Pfam" id="PF12704"/>
    </source>
</evidence>
<dbReference type="InterPro" id="IPR011925">
    <property type="entry name" value="LolCE_TM"/>
</dbReference>
<dbReference type="EMBL" id="JBHSSW010000066">
    <property type="protein sequence ID" value="MFC6199949.1"/>
    <property type="molecule type" value="Genomic_DNA"/>
</dbReference>
<evidence type="ECO:0000256" key="5">
    <source>
        <dbReference type="ARBA" id="ARBA00022692"/>
    </source>
</evidence>
<evidence type="ECO:0000313" key="11">
    <source>
        <dbReference type="EMBL" id="MFC6199949.1"/>
    </source>
</evidence>
<evidence type="ECO:0000259" key="9">
    <source>
        <dbReference type="Pfam" id="PF02687"/>
    </source>
</evidence>
<evidence type="ECO:0000256" key="2">
    <source>
        <dbReference type="ARBA" id="ARBA00005236"/>
    </source>
</evidence>
<protein>
    <submittedName>
        <fullName evidence="11">Lipoprotein-releasing ABC transporter permease subunit</fullName>
    </submittedName>
</protein>
<dbReference type="RefSeq" id="WP_377381635.1">
    <property type="nucleotide sequence ID" value="NZ_JBHSSW010000066.1"/>
</dbReference>
<evidence type="ECO:0000313" key="12">
    <source>
        <dbReference type="Proteomes" id="UP001596303"/>
    </source>
</evidence>
<dbReference type="PANTHER" id="PTHR30489:SF0">
    <property type="entry name" value="LIPOPROTEIN-RELEASING SYSTEM TRANSMEMBRANE PROTEIN LOLE"/>
    <property type="match status" value="1"/>
</dbReference>
<proteinExistence type="inferred from homology"/>
<evidence type="ECO:0000256" key="8">
    <source>
        <dbReference type="SAM" id="Phobius"/>
    </source>
</evidence>
<keyword evidence="3" id="KW-0813">Transport</keyword>
<comment type="similarity">
    <text evidence="2">Belongs to the ABC-4 integral membrane protein family. LolC/E subfamily.</text>
</comment>
<evidence type="ECO:0000256" key="4">
    <source>
        <dbReference type="ARBA" id="ARBA00022475"/>
    </source>
</evidence>
<comment type="caution">
    <text evidence="11">The sequence shown here is derived from an EMBL/GenBank/DDBJ whole genome shotgun (WGS) entry which is preliminary data.</text>
</comment>
<feature type="domain" description="ABC3 transporter permease C-terminal" evidence="9">
    <location>
        <begin position="292"/>
        <end position="425"/>
    </location>
</feature>
<dbReference type="Proteomes" id="UP001596303">
    <property type="component" value="Unassembled WGS sequence"/>
</dbReference>
<keyword evidence="12" id="KW-1185">Reference proteome</keyword>
<dbReference type="PANTHER" id="PTHR30489">
    <property type="entry name" value="LIPOPROTEIN-RELEASING SYSTEM TRANSMEMBRANE PROTEIN LOLE"/>
    <property type="match status" value="1"/>
</dbReference>
<organism evidence="11 12">
    <name type="scientific">Ponticaulis profundi</name>
    <dbReference type="NCBI Taxonomy" id="2665222"/>
    <lineage>
        <taxon>Bacteria</taxon>
        <taxon>Pseudomonadati</taxon>
        <taxon>Pseudomonadota</taxon>
        <taxon>Alphaproteobacteria</taxon>
        <taxon>Hyphomonadales</taxon>
        <taxon>Hyphomonadaceae</taxon>
        <taxon>Ponticaulis</taxon>
    </lineage>
</organism>
<dbReference type="InterPro" id="IPR051447">
    <property type="entry name" value="Lipoprotein-release_system"/>
</dbReference>
<feature type="domain" description="MacB-like periplasmic core" evidence="10">
    <location>
        <begin position="37"/>
        <end position="260"/>
    </location>
</feature>
<feature type="transmembrane region" description="Helical" evidence="8">
    <location>
        <begin position="32"/>
        <end position="58"/>
    </location>
</feature>
<keyword evidence="7 8" id="KW-0472">Membrane</keyword>